<keyword evidence="3" id="KW-1185">Reference proteome</keyword>
<evidence type="ECO:0000313" key="3">
    <source>
        <dbReference type="Proteomes" id="UP001163846"/>
    </source>
</evidence>
<evidence type="ECO:0000256" key="1">
    <source>
        <dbReference type="SAM" id="MobiDB-lite"/>
    </source>
</evidence>
<dbReference type="InterPro" id="IPR037056">
    <property type="entry name" value="RNase_H1_N_sf"/>
</dbReference>
<dbReference type="AlphaFoldDB" id="A0AA38U2F0"/>
<name>A0AA38U2F0_9AGAR</name>
<reference evidence="2" key="1">
    <citation type="submission" date="2022-08" db="EMBL/GenBank/DDBJ databases">
        <authorList>
            <consortium name="DOE Joint Genome Institute"/>
            <person name="Min B."/>
            <person name="Riley R."/>
            <person name="Sierra-Patev S."/>
            <person name="Naranjo-Ortiz M."/>
            <person name="Looney B."/>
            <person name="Konkel Z."/>
            <person name="Slot J.C."/>
            <person name="Sakamoto Y."/>
            <person name="Steenwyk J.L."/>
            <person name="Rokas A."/>
            <person name="Carro J."/>
            <person name="Camarero S."/>
            <person name="Ferreira P."/>
            <person name="Molpeceres G."/>
            <person name="Ruiz-Duenas F.J."/>
            <person name="Serrano A."/>
            <person name="Henrissat B."/>
            <person name="Drula E."/>
            <person name="Hughes K.W."/>
            <person name="Mata J.L."/>
            <person name="Ishikawa N.K."/>
            <person name="Vargas-Isla R."/>
            <person name="Ushijima S."/>
            <person name="Smith C.A."/>
            <person name="Ahrendt S."/>
            <person name="Andreopoulos W."/>
            <person name="He G."/>
            <person name="Labutti K."/>
            <person name="Lipzen A."/>
            <person name="Ng V."/>
            <person name="Sandor L."/>
            <person name="Barry K."/>
            <person name="Martinez A.T."/>
            <person name="Xiao Y."/>
            <person name="Gibbons J.G."/>
            <person name="Terashima K."/>
            <person name="Hibbett D.S."/>
            <person name="Grigoriev I.V."/>
        </authorList>
    </citation>
    <scope>NUCLEOTIDE SEQUENCE</scope>
    <source>
        <strain evidence="2">TFB9207</strain>
    </source>
</reference>
<gene>
    <name evidence="2" type="ORF">F5878DRAFT_648006</name>
</gene>
<evidence type="ECO:0000313" key="2">
    <source>
        <dbReference type="EMBL" id="KAJ3831031.1"/>
    </source>
</evidence>
<sequence>PSKEWTSALQDVSWVVNELVHDTKPQPRSKKRKLPTPPEEEDSFRHLEMNTQSTCSPRLYESSNRIDDSTNSGKYRFYNVYAGDQPGIYKNWQVSDILTELFLLTLMNFHISRADASGRVTNVKGNRHKGYKTWAQALEGWKQNCSSYHHHPAGFVDGTPYSPLVRPETPSPMTPPPSRQNTEHFEAAAANPSIPSLPTPHHSMPHITTESLQYWAIRSVGFVGVVSSTSQAQAIADEAASRNENISLRLVDDLSEAEAWLKAPSRQS</sequence>
<feature type="region of interest" description="Disordered" evidence="1">
    <location>
        <begin position="20"/>
        <end position="44"/>
    </location>
</feature>
<feature type="non-terminal residue" evidence="2">
    <location>
        <position position="1"/>
    </location>
</feature>
<organism evidence="2 3">
    <name type="scientific">Lentinula raphanica</name>
    <dbReference type="NCBI Taxonomy" id="153919"/>
    <lineage>
        <taxon>Eukaryota</taxon>
        <taxon>Fungi</taxon>
        <taxon>Dikarya</taxon>
        <taxon>Basidiomycota</taxon>
        <taxon>Agaricomycotina</taxon>
        <taxon>Agaricomycetes</taxon>
        <taxon>Agaricomycetidae</taxon>
        <taxon>Agaricales</taxon>
        <taxon>Marasmiineae</taxon>
        <taxon>Omphalotaceae</taxon>
        <taxon>Lentinula</taxon>
    </lineage>
</organism>
<accession>A0AA38U2F0</accession>
<dbReference type="EMBL" id="MU807899">
    <property type="protein sequence ID" value="KAJ3831031.1"/>
    <property type="molecule type" value="Genomic_DNA"/>
</dbReference>
<protein>
    <submittedName>
        <fullName evidence="2">Uncharacterized protein</fullName>
    </submittedName>
</protein>
<dbReference type="Proteomes" id="UP001163846">
    <property type="component" value="Unassembled WGS sequence"/>
</dbReference>
<proteinExistence type="predicted"/>
<comment type="caution">
    <text evidence="2">The sequence shown here is derived from an EMBL/GenBank/DDBJ whole genome shotgun (WGS) entry which is preliminary data.</text>
</comment>
<dbReference type="Gene3D" id="3.40.970.10">
    <property type="entry name" value="Ribonuclease H1, N-terminal domain"/>
    <property type="match status" value="1"/>
</dbReference>